<evidence type="ECO:0000256" key="4">
    <source>
        <dbReference type="ARBA" id="ARBA00022741"/>
    </source>
</evidence>
<keyword evidence="4" id="KW-0547">Nucleotide-binding</keyword>
<keyword evidence="8" id="KW-0051">Antiviral defense</keyword>
<evidence type="ECO:0000259" key="9">
    <source>
        <dbReference type="PROSITE" id="PS51643"/>
    </source>
</evidence>
<evidence type="ECO:0000256" key="6">
    <source>
        <dbReference type="ARBA" id="ARBA00022806"/>
    </source>
</evidence>
<dbReference type="Gene3D" id="1.10.3210.30">
    <property type="match status" value="1"/>
</dbReference>
<dbReference type="GO" id="GO:0016787">
    <property type="term" value="F:hydrolase activity"/>
    <property type="evidence" value="ECO:0007669"/>
    <property type="project" value="UniProtKB-KW"/>
</dbReference>
<feature type="domain" description="HD Cas3-type" evidence="9">
    <location>
        <begin position="94"/>
        <end position="294"/>
    </location>
</feature>
<protein>
    <submittedName>
        <fullName evidence="10">Type I-F CRISPR-associated helicase Cas3</fullName>
    </submittedName>
</protein>
<proteinExistence type="inferred from homology"/>
<comment type="similarity">
    <text evidence="1">In the N-terminal section; belongs to the CRISPR-associated nuclease Cas3-HD family.</text>
</comment>
<keyword evidence="7" id="KW-0067">ATP-binding</keyword>
<dbReference type="Pfam" id="PF18019">
    <property type="entry name" value="Cas3_HD"/>
    <property type="match status" value="1"/>
</dbReference>
<dbReference type="SUPFAM" id="SSF52540">
    <property type="entry name" value="P-loop containing nucleoside triphosphate hydrolases"/>
    <property type="match status" value="1"/>
</dbReference>
<evidence type="ECO:0000256" key="5">
    <source>
        <dbReference type="ARBA" id="ARBA00022801"/>
    </source>
</evidence>
<dbReference type="PROSITE" id="PS51643">
    <property type="entry name" value="HD_CAS3"/>
    <property type="match status" value="1"/>
</dbReference>
<reference evidence="10 11" key="1">
    <citation type="submission" date="2018-09" db="EMBL/GenBank/DDBJ databases">
        <title>The draft genome of Acinetobacter spp. strains.</title>
        <authorList>
            <person name="Qin J."/>
            <person name="Feng Y."/>
            <person name="Zong Z."/>
        </authorList>
    </citation>
    <scope>NUCLEOTIDE SEQUENCE [LARGE SCALE GENOMIC DNA]</scope>
    <source>
        <strain evidence="10 11">WCHAc060096</strain>
    </source>
</reference>
<dbReference type="InterPro" id="IPR038257">
    <property type="entry name" value="CRISPR-assoc_Cas3_HD_sf"/>
</dbReference>
<gene>
    <name evidence="10" type="primary">cas3f</name>
    <name evidence="10" type="ORF">D7V21_04965</name>
</gene>
<evidence type="ECO:0000256" key="2">
    <source>
        <dbReference type="ARBA" id="ARBA00009046"/>
    </source>
</evidence>
<dbReference type="RefSeq" id="WP_120369424.1">
    <property type="nucleotide sequence ID" value="NZ_RAXU01000004.1"/>
</dbReference>
<dbReference type="GO" id="GO:0046872">
    <property type="term" value="F:metal ion binding"/>
    <property type="evidence" value="ECO:0007669"/>
    <property type="project" value="UniProtKB-KW"/>
</dbReference>
<dbReference type="GO" id="GO:0051607">
    <property type="term" value="P:defense response to virus"/>
    <property type="evidence" value="ECO:0007669"/>
    <property type="project" value="UniProtKB-KW"/>
</dbReference>
<dbReference type="InterPro" id="IPR027417">
    <property type="entry name" value="P-loop_NTPase"/>
</dbReference>
<keyword evidence="3" id="KW-0479">Metal-binding</keyword>
<keyword evidence="5" id="KW-0378">Hydrolase</keyword>
<evidence type="ECO:0000256" key="3">
    <source>
        <dbReference type="ARBA" id="ARBA00022723"/>
    </source>
</evidence>
<name>A0A3A8ENS6_9GAMM</name>
<organism evidence="10 11">
    <name type="scientific">Acinetobacter guerrae</name>
    <dbReference type="NCBI Taxonomy" id="1843371"/>
    <lineage>
        <taxon>Bacteria</taxon>
        <taxon>Pseudomonadati</taxon>
        <taxon>Pseudomonadota</taxon>
        <taxon>Gammaproteobacteria</taxon>
        <taxon>Moraxellales</taxon>
        <taxon>Moraxellaceae</taxon>
        <taxon>Acinetobacter</taxon>
    </lineage>
</organism>
<dbReference type="Proteomes" id="UP000269001">
    <property type="component" value="Unassembled WGS sequence"/>
</dbReference>
<evidence type="ECO:0000313" key="10">
    <source>
        <dbReference type="EMBL" id="RKG35136.1"/>
    </source>
</evidence>
<comment type="similarity">
    <text evidence="2">In the central section; belongs to the CRISPR-associated helicase Cas3 family.</text>
</comment>
<evidence type="ECO:0000256" key="7">
    <source>
        <dbReference type="ARBA" id="ARBA00022840"/>
    </source>
</evidence>
<dbReference type="Pfam" id="PF22590">
    <property type="entry name" value="Cas3-like_C_2"/>
    <property type="match status" value="1"/>
</dbReference>
<sequence>MHVIIISACEKRALKKTRAILDSYAIRTGHSSWQAPMTMDGLKEIRGALKKVATRQTAVAAYINFGMRRMKLAWVVGAKHKFSHEGAYPVASTKKNQKQLMLEQWVKASSLLAGAAGDMHDIGKASKHFQHKLSSEMAKQKIKDDVRHEWLSMKLLQQLRKNNWDWPQAWQHLNKGLNRLVLGDREINADSANSIENELEAVDYLIVTHHGLLGTEEKGDPVALPHYENHVRTLVPNIDQLSCAGELPLSIFQSHQKRMQRLTGLLPHNNADQLLYWKALALHSRAALIHADHIISAQQFSAVKPEKVQLFANTKFKESEKGIKEKLQDQPLEWHLQQVGDRASRIAVQMMTDLNLSGLSEQSVEYICQPTAHPRFQWQNIAANALQKQIQKTPDTPVLIFNIAGTGSGKTRMNLRAACTLRPDDLRISIALNLRSLTLQTGHALQSSMNLSEDEIAVIIGDTITQDLFEQSKEKNEFIDEDENRPEPMFDALGEDYELPEWLKPLFTIEQKGIKTIDQKAQTVLASPLLVSTIDYLIAAGEPHKQGHHVKALLRIMSSDLILDEVDGYDPKALIAVLRLVQLAAMYGRHVICSSATLSLTVAKTIHRAFESGIQMRAALHQKPQKSIIAIIDNELKPQVWLDSSQQASAFQQKYQQHLDALQTHLLTKPTYRLAALMPLEETTVLSWKQAVLNSVQTLHNAHAWNFNQTDKKISFGLIRVANIKHAVRLAQYLAEHLSEAKVACYHANDWLISRFYKEQRLDQLLTRHKDGKKRKTGNEQIEQDHEMLALVKNSSCSSIPFIVVATPVEEVGRDHDFDWAIIDASSVQSIVQTAGRVNRHRLEKIQQPNIMIPQWNYKYCNLRDQEKLKQQTKQIKAVFQYPGYEGYKSSSKKIYSSQNLAQLLPWDDQQQLVINARLRFDQKNCLFAELDDQAIQAFCQNYFNDSGEQFFSRSDVEANIITENIYEITPLRDRQMQEIYKFKWDGQLTVEKQVYGIDLKASRYAGYTQYGLVWDTVKFEEIQLSPPAWLALSPMEMMQYCQDYQISNEQGCRVELAVYDKEKITHWCYDYGFGIFEK</sequence>
<accession>A0A3A8ENS6</accession>
<evidence type="ECO:0000256" key="8">
    <source>
        <dbReference type="ARBA" id="ARBA00023118"/>
    </source>
</evidence>
<dbReference type="NCBIfam" id="TIGR02562">
    <property type="entry name" value="cas3_yersinia"/>
    <property type="match status" value="1"/>
</dbReference>
<dbReference type="AlphaFoldDB" id="A0A3A8ENS6"/>
<dbReference type="EMBL" id="RAXU01000004">
    <property type="protein sequence ID" value="RKG35136.1"/>
    <property type="molecule type" value="Genomic_DNA"/>
</dbReference>
<evidence type="ECO:0000313" key="11">
    <source>
        <dbReference type="Proteomes" id="UP000269001"/>
    </source>
</evidence>
<dbReference type="InterPro" id="IPR013395">
    <property type="entry name" value="CRISPR-assoc_Cas3_yers"/>
</dbReference>
<evidence type="ECO:0000256" key="1">
    <source>
        <dbReference type="ARBA" id="ARBA00006847"/>
    </source>
</evidence>
<dbReference type="Pfam" id="PF21384">
    <property type="entry name" value="Cas3_I-F_Cas2"/>
    <property type="match status" value="1"/>
</dbReference>
<dbReference type="InterPro" id="IPR054712">
    <property type="entry name" value="Cas3-like_dom"/>
</dbReference>
<dbReference type="GO" id="GO:0004386">
    <property type="term" value="F:helicase activity"/>
    <property type="evidence" value="ECO:0007669"/>
    <property type="project" value="UniProtKB-KW"/>
</dbReference>
<dbReference type="InterPro" id="IPR006483">
    <property type="entry name" value="CRISPR-assoc_Cas3_HD"/>
</dbReference>
<keyword evidence="6" id="KW-0347">Helicase</keyword>
<keyword evidence="11" id="KW-1185">Reference proteome</keyword>
<dbReference type="GO" id="GO:0005524">
    <property type="term" value="F:ATP binding"/>
    <property type="evidence" value="ECO:0007669"/>
    <property type="project" value="UniProtKB-KW"/>
</dbReference>
<dbReference type="InterPro" id="IPR048823">
    <property type="entry name" value="Cas3_I-F_Cas2"/>
</dbReference>
<comment type="caution">
    <text evidence="10">The sequence shown here is derived from an EMBL/GenBank/DDBJ whole genome shotgun (WGS) entry which is preliminary data.</text>
</comment>